<evidence type="ECO:0000313" key="2">
    <source>
        <dbReference type="EMBL" id="TRM57124.1"/>
    </source>
</evidence>
<dbReference type="OrthoDB" id="3250044at2759"/>
<reference evidence="2 3" key="1">
    <citation type="journal article" date="2019" name="New Phytol.">
        <title>Comparative genomics reveals unique wood-decay strategies and fruiting body development in the Schizophyllaceae.</title>
        <authorList>
            <person name="Almasi E."/>
            <person name="Sahu N."/>
            <person name="Krizsan K."/>
            <person name="Balint B."/>
            <person name="Kovacs G.M."/>
            <person name="Kiss B."/>
            <person name="Cseklye J."/>
            <person name="Drula E."/>
            <person name="Henrissat B."/>
            <person name="Nagy I."/>
            <person name="Chovatia M."/>
            <person name="Adam C."/>
            <person name="LaButti K."/>
            <person name="Lipzen A."/>
            <person name="Riley R."/>
            <person name="Grigoriev I.V."/>
            <person name="Nagy L.G."/>
        </authorList>
    </citation>
    <scope>NUCLEOTIDE SEQUENCE [LARGE SCALE GENOMIC DNA]</scope>
    <source>
        <strain evidence="2 3">NL-1724</strain>
    </source>
</reference>
<feature type="compositionally biased region" description="Polar residues" evidence="1">
    <location>
        <begin position="225"/>
        <end position="235"/>
    </location>
</feature>
<evidence type="ECO:0000313" key="3">
    <source>
        <dbReference type="Proteomes" id="UP000320762"/>
    </source>
</evidence>
<keyword evidence="3" id="KW-1185">Reference proteome</keyword>
<comment type="caution">
    <text evidence="2">The sequence shown here is derived from an EMBL/GenBank/DDBJ whole genome shotgun (WGS) entry which is preliminary data.</text>
</comment>
<dbReference type="STRING" id="97359.A0A550BX55"/>
<organism evidence="2 3">
    <name type="scientific">Schizophyllum amplum</name>
    <dbReference type="NCBI Taxonomy" id="97359"/>
    <lineage>
        <taxon>Eukaryota</taxon>
        <taxon>Fungi</taxon>
        <taxon>Dikarya</taxon>
        <taxon>Basidiomycota</taxon>
        <taxon>Agaricomycotina</taxon>
        <taxon>Agaricomycetes</taxon>
        <taxon>Agaricomycetidae</taxon>
        <taxon>Agaricales</taxon>
        <taxon>Schizophyllaceae</taxon>
        <taxon>Schizophyllum</taxon>
    </lineage>
</organism>
<proteinExistence type="predicted"/>
<name>A0A550BX55_9AGAR</name>
<dbReference type="AlphaFoldDB" id="A0A550BX55"/>
<accession>A0A550BX55</accession>
<protein>
    <submittedName>
        <fullName evidence="2">Uncharacterized protein</fullName>
    </submittedName>
</protein>
<dbReference type="EMBL" id="VDMD01000052">
    <property type="protein sequence ID" value="TRM57124.1"/>
    <property type="molecule type" value="Genomic_DNA"/>
</dbReference>
<sequence length="235" mass="25722">MRRNGCVPVEPYFVKYGEPTRLVCDVKTRSLLSSTEQQANKPRIPELIHHFDNGQETTYVVLERVKLAESPAELAEKITLASMEAPLPFASAKALERYVEKGRRRLYAHGRGFDPVSLTDERLVCVQGNMNESHFGVDEEGRTVLMGSSNISFVPETFARYALVNAKLRTVADSLGLSSANNMKAMVAIAHNLGMTPADPSLGVDNHGKTATPRALEHGHVPSISARSTFTGPAF</sequence>
<gene>
    <name evidence="2" type="ORF">BD626DRAFT_635089</name>
</gene>
<evidence type="ECO:0000256" key="1">
    <source>
        <dbReference type="SAM" id="MobiDB-lite"/>
    </source>
</evidence>
<dbReference type="Proteomes" id="UP000320762">
    <property type="component" value="Unassembled WGS sequence"/>
</dbReference>
<feature type="region of interest" description="Disordered" evidence="1">
    <location>
        <begin position="206"/>
        <end position="235"/>
    </location>
</feature>